<reference evidence="2 3" key="1">
    <citation type="submission" date="2023-03" db="EMBL/GenBank/DDBJ databases">
        <title>Genome insight into feeding habits of ladybird beetles.</title>
        <authorList>
            <person name="Li H.-S."/>
            <person name="Huang Y.-H."/>
            <person name="Pang H."/>
        </authorList>
    </citation>
    <scope>NUCLEOTIDE SEQUENCE [LARGE SCALE GENOMIC DNA]</scope>
    <source>
        <strain evidence="2">SYSU_2023b</strain>
        <tissue evidence="2">Whole body</tissue>
    </source>
</reference>
<gene>
    <name evidence="2" type="ORF">WA026_003513</name>
</gene>
<organism evidence="2 3">
    <name type="scientific">Henosepilachna vigintioctopunctata</name>
    <dbReference type="NCBI Taxonomy" id="420089"/>
    <lineage>
        <taxon>Eukaryota</taxon>
        <taxon>Metazoa</taxon>
        <taxon>Ecdysozoa</taxon>
        <taxon>Arthropoda</taxon>
        <taxon>Hexapoda</taxon>
        <taxon>Insecta</taxon>
        <taxon>Pterygota</taxon>
        <taxon>Neoptera</taxon>
        <taxon>Endopterygota</taxon>
        <taxon>Coleoptera</taxon>
        <taxon>Polyphaga</taxon>
        <taxon>Cucujiformia</taxon>
        <taxon>Coccinelloidea</taxon>
        <taxon>Coccinellidae</taxon>
        <taxon>Epilachninae</taxon>
        <taxon>Epilachnini</taxon>
        <taxon>Henosepilachna</taxon>
    </lineage>
</organism>
<evidence type="ECO:0000256" key="1">
    <source>
        <dbReference type="SAM" id="SignalP"/>
    </source>
</evidence>
<accession>A0AAW1TNM6</accession>
<dbReference type="Proteomes" id="UP001431783">
    <property type="component" value="Unassembled WGS sequence"/>
</dbReference>
<keyword evidence="3" id="KW-1185">Reference proteome</keyword>
<protein>
    <submittedName>
        <fullName evidence="2">Uncharacterized protein</fullName>
    </submittedName>
</protein>
<dbReference type="AlphaFoldDB" id="A0AAW1TNM6"/>
<name>A0AAW1TNM6_9CUCU</name>
<dbReference type="EMBL" id="JARQZJ010000001">
    <property type="protein sequence ID" value="KAK9869781.1"/>
    <property type="molecule type" value="Genomic_DNA"/>
</dbReference>
<evidence type="ECO:0000313" key="3">
    <source>
        <dbReference type="Proteomes" id="UP001431783"/>
    </source>
</evidence>
<keyword evidence="1" id="KW-0732">Signal</keyword>
<feature type="chain" id="PRO_5043553552" evidence="1">
    <location>
        <begin position="24"/>
        <end position="91"/>
    </location>
</feature>
<feature type="signal peptide" evidence="1">
    <location>
        <begin position="1"/>
        <end position="23"/>
    </location>
</feature>
<evidence type="ECO:0000313" key="2">
    <source>
        <dbReference type="EMBL" id="KAK9869781.1"/>
    </source>
</evidence>
<sequence>MHKKSISFIAVAIFFGILADTNASPVLQFDEHGHGDLHDRSRGLYEGYAARVLHPVDVAFKALPPPPARQIVYLEDPDARISSAALASLGG</sequence>
<comment type="caution">
    <text evidence="2">The sequence shown here is derived from an EMBL/GenBank/DDBJ whole genome shotgun (WGS) entry which is preliminary data.</text>
</comment>
<proteinExistence type="predicted"/>